<dbReference type="AlphaFoldDB" id="A0A9N9A9I5"/>
<feature type="non-terminal residue" evidence="1">
    <location>
        <position position="119"/>
    </location>
</feature>
<protein>
    <submittedName>
        <fullName evidence="1">1573_t:CDS:1</fullName>
    </submittedName>
</protein>
<accession>A0A9N9A9I5</accession>
<comment type="caution">
    <text evidence="1">The sequence shown here is derived from an EMBL/GenBank/DDBJ whole genome shotgun (WGS) entry which is preliminary data.</text>
</comment>
<reference evidence="1" key="1">
    <citation type="submission" date="2021-06" db="EMBL/GenBank/DDBJ databases">
        <authorList>
            <person name="Kallberg Y."/>
            <person name="Tangrot J."/>
            <person name="Rosling A."/>
        </authorList>
    </citation>
    <scope>NUCLEOTIDE SEQUENCE</scope>
    <source>
        <strain evidence="1">IN212</strain>
    </source>
</reference>
<organism evidence="1 2">
    <name type="scientific">Racocetra fulgida</name>
    <dbReference type="NCBI Taxonomy" id="60492"/>
    <lineage>
        <taxon>Eukaryota</taxon>
        <taxon>Fungi</taxon>
        <taxon>Fungi incertae sedis</taxon>
        <taxon>Mucoromycota</taxon>
        <taxon>Glomeromycotina</taxon>
        <taxon>Glomeromycetes</taxon>
        <taxon>Diversisporales</taxon>
        <taxon>Gigasporaceae</taxon>
        <taxon>Racocetra</taxon>
    </lineage>
</organism>
<keyword evidence="2" id="KW-1185">Reference proteome</keyword>
<dbReference type="Proteomes" id="UP000789396">
    <property type="component" value="Unassembled WGS sequence"/>
</dbReference>
<proteinExistence type="predicted"/>
<gene>
    <name evidence="1" type="ORF">RFULGI_LOCUS3432</name>
</gene>
<evidence type="ECO:0000313" key="2">
    <source>
        <dbReference type="Proteomes" id="UP000789396"/>
    </source>
</evidence>
<dbReference type="OrthoDB" id="2458794at2759"/>
<evidence type="ECO:0000313" key="1">
    <source>
        <dbReference type="EMBL" id="CAG8522791.1"/>
    </source>
</evidence>
<name>A0A9N9A9I5_9GLOM</name>
<sequence length="119" mass="14266">MSNFKEDQNFRFKFKASEREVVSVLIDSDEVQKIESKILDDIIMESKKWLYLEKTETIGYYLKLSEILKEIEEDNETKLHGIKKFHILVQERELKRISLDDSYKQNYLNSLQKLNSESK</sequence>
<dbReference type="EMBL" id="CAJVPZ010002994">
    <property type="protein sequence ID" value="CAG8522791.1"/>
    <property type="molecule type" value="Genomic_DNA"/>
</dbReference>